<feature type="compositionally biased region" description="Low complexity" evidence="1">
    <location>
        <begin position="7"/>
        <end position="21"/>
    </location>
</feature>
<reference evidence="3" key="1">
    <citation type="submission" date="2022-11" db="UniProtKB">
        <authorList>
            <consortium name="WormBaseParasite"/>
        </authorList>
    </citation>
    <scope>IDENTIFICATION</scope>
</reference>
<organism evidence="2 3">
    <name type="scientific">Plectus sambesii</name>
    <dbReference type="NCBI Taxonomy" id="2011161"/>
    <lineage>
        <taxon>Eukaryota</taxon>
        <taxon>Metazoa</taxon>
        <taxon>Ecdysozoa</taxon>
        <taxon>Nematoda</taxon>
        <taxon>Chromadorea</taxon>
        <taxon>Plectida</taxon>
        <taxon>Plectina</taxon>
        <taxon>Plectoidea</taxon>
        <taxon>Plectidae</taxon>
        <taxon>Plectus</taxon>
    </lineage>
</organism>
<evidence type="ECO:0000256" key="1">
    <source>
        <dbReference type="SAM" id="MobiDB-lite"/>
    </source>
</evidence>
<protein>
    <submittedName>
        <fullName evidence="3">Uncharacterized protein</fullName>
    </submittedName>
</protein>
<evidence type="ECO:0000313" key="2">
    <source>
        <dbReference type="Proteomes" id="UP000887566"/>
    </source>
</evidence>
<accession>A0A914XS84</accession>
<proteinExistence type="predicted"/>
<dbReference type="AlphaFoldDB" id="A0A914XS84"/>
<dbReference type="WBParaSite" id="PSAMB.scaffold965size37952.g10028.t1">
    <property type="protein sequence ID" value="PSAMB.scaffold965size37952.g10028.t1"/>
    <property type="gene ID" value="PSAMB.scaffold965size37952.g10028"/>
</dbReference>
<name>A0A914XS84_9BILA</name>
<dbReference type="Proteomes" id="UP000887566">
    <property type="component" value="Unplaced"/>
</dbReference>
<sequence>MRATEKVAATNSSVSAASSDDGAGRGGGGGGGSERNALLSSSVGRRIDRSAAAVGAPSGPLKRQLAISIGAVDVAGKPLIRSAPQCQCAVNHLDVGRPVLRRHALDSSHPSSCLPVARSFILPPSDSAKKLVCSWSLAGIASL</sequence>
<feature type="region of interest" description="Disordered" evidence="1">
    <location>
        <begin position="1"/>
        <end position="40"/>
    </location>
</feature>
<evidence type="ECO:0000313" key="3">
    <source>
        <dbReference type="WBParaSite" id="PSAMB.scaffold965size37952.g10028.t1"/>
    </source>
</evidence>
<keyword evidence="2" id="KW-1185">Reference proteome</keyword>
<feature type="compositionally biased region" description="Gly residues" evidence="1">
    <location>
        <begin position="24"/>
        <end position="33"/>
    </location>
</feature>